<accession>A0A6V8R2X1</accession>
<dbReference type="OrthoDB" id="4485682at2759"/>
<comment type="caution">
    <text evidence="2">The sequence shown here is derived from an EMBL/GenBank/DDBJ whole genome shotgun (WGS) entry which is preliminary data.</text>
</comment>
<feature type="compositionally biased region" description="Polar residues" evidence="1">
    <location>
        <begin position="1"/>
        <end position="11"/>
    </location>
</feature>
<organism evidence="2 3">
    <name type="scientific">Trichoderma asperellum</name>
    <name type="common">Filamentous fungus</name>
    <dbReference type="NCBI Taxonomy" id="101201"/>
    <lineage>
        <taxon>Eukaryota</taxon>
        <taxon>Fungi</taxon>
        <taxon>Dikarya</taxon>
        <taxon>Ascomycota</taxon>
        <taxon>Pezizomycotina</taxon>
        <taxon>Sordariomycetes</taxon>
        <taxon>Hypocreomycetidae</taxon>
        <taxon>Hypocreales</taxon>
        <taxon>Hypocreaceae</taxon>
        <taxon>Trichoderma</taxon>
    </lineage>
</organism>
<feature type="compositionally biased region" description="Basic and acidic residues" evidence="1">
    <location>
        <begin position="195"/>
        <end position="205"/>
    </location>
</feature>
<reference evidence="2 3" key="1">
    <citation type="submission" date="2020-07" db="EMBL/GenBank/DDBJ databases">
        <title>Trichoderma asperellum IC-1 whole genome shotgun sequence.</title>
        <authorList>
            <person name="Kanamasa S."/>
            <person name="Takahashi H."/>
        </authorList>
    </citation>
    <scope>NUCLEOTIDE SEQUENCE [LARGE SCALE GENOMIC DNA]</scope>
    <source>
        <strain evidence="2 3">IC-1</strain>
    </source>
</reference>
<protein>
    <submittedName>
        <fullName evidence="2">Uncharacterized protein</fullName>
    </submittedName>
</protein>
<feature type="compositionally biased region" description="Acidic residues" evidence="1">
    <location>
        <begin position="268"/>
        <end position="281"/>
    </location>
</feature>
<feature type="region of interest" description="Disordered" evidence="1">
    <location>
        <begin position="263"/>
        <end position="311"/>
    </location>
</feature>
<sequence>MAVHQDVSQALQEAATRRHQETRLRKEEQSQRLGAHDYHCLQKKLNKKKFLAPLDADTTQASIFYIKKCFIRFCHEKKHGLWRHTTNRRRCDKGLIMTFLHWICETYLQPRRKRSKKKTVNQYWRDYKMLYRRTNKGRVINANDCEEIVKTIFCWGSHITGPVMRFPAEDDRLDLPSIMLFQAYTACRPAELVDGTKTRGGKDPLLDDMPMSTACAPKPSRQLRPKSYLETHMPVESDHVDPYTEEGESDPDAADSVFEVHDGFKSDESDDTEFSTESPEEYGDRDLPAELAGDSSQSTSDEGDERGAVRKHKALCYEDIIL</sequence>
<feature type="compositionally biased region" description="Basic and acidic residues" evidence="1">
    <location>
        <begin position="15"/>
        <end position="31"/>
    </location>
</feature>
<proteinExistence type="predicted"/>
<dbReference type="PANTHER" id="PTHR37535:SF4">
    <property type="entry name" value="FLUG DOMAIN-CONTAINING PROTEIN"/>
    <property type="match status" value="1"/>
</dbReference>
<feature type="region of interest" description="Disordered" evidence="1">
    <location>
        <begin position="195"/>
        <end position="224"/>
    </location>
</feature>
<evidence type="ECO:0000313" key="2">
    <source>
        <dbReference type="EMBL" id="GFP58622.1"/>
    </source>
</evidence>
<name>A0A6V8R2X1_TRIAP</name>
<evidence type="ECO:0000313" key="3">
    <source>
        <dbReference type="Proteomes" id="UP000517252"/>
    </source>
</evidence>
<gene>
    <name evidence="2" type="ORF">TASIC1_0010043300</name>
</gene>
<dbReference type="AlphaFoldDB" id="A0A6V8R2X1"/>
<evidence type="ECO:0000256" key="1">
    <source>
        <dbReference type="SAM" id="MobiDB-lite"/>
    </source>
</evidence>
<dbReference type="EMBL" id="BLZH01000010">
    <property type="protein sequence ID" value="GFP58622.1"/>
    <property type="molecule type" value="Genomic_DNA"/>
</dbReference>
<dbReference type="Proteomes" id="UP000517252">
    <property type="component" value="Unassembled WGS sequence"/>
</dbReference>
<dbReference type="PANTHER" id="PTHR37535">
    <property type="entry name" value="FLUG DOMAIN PROTEIN"/>
    <property type="match status" value="1"/>
</dbReference>
<feature type="region of interest" description="Disordered" evidence="1">
    <location>
        <begin position="1"/>
        <end position="31"/>
    </location>
</feature>